<dbReference type="AlphaFoldDB" id="A0A1Y2B5T6"/>
<feature type="region of interest" description="Disordered" evidence="1">
    <location>
        <begin position="1"/>
        <end position="64"/>
    </location>
</feature>
<dbReference type="Proteomes" id="UP000193642">
    <property type="component" value="Unassembled WGS sequence"/>
</dbReference>
<comment type="caution">
    <text evidence="2">The sequence shown here is derived from an EMBL/GenBank/DDBJ whole genome shotgun (WGS) entry which is preliminary data.</text>
</comment>
<feature type="region of interest" description="Disordered" evidence="1">
    <location>
        <begin position="226"/>
        <end position="317"/>
    </location>
</feature>
<organism evidence="2 3">
    <name type="scientific">Rhizoclosmatium globosum</name>
    <dbReference type="NCBI Taxonomy" id="329046"/>
    <lineage>
        <taxon>Eukaryota</taxon>
        <taxon>Fungi</taxon>
        <taxon>Fungi incertae sedis</taxon>
        <taxon>Chytridiomycota</taxon>
        <taxon>Chytridiomycota incertae sedis</taxon>
        <taxon>Chytridiomycetes</taxon>
        <taxon>Chytridiales</taxon>
        <taxon>Chytriomycetaceae</taxon>
        <taxon>Rhizoclosmatium</taxon>
    </lineage>
</organism>
<evidence type="ECO:0000313" key="2">
    <source>
        <dbReference type="EMBL" id="ORY30094.1"/>
    </source>
</evidence>
<protein>
    <submittedName>
        <fullName evidence="2">Uncharacterized protein</fullName>
    </submittedName>
</protein>
<dbReference type="OrthoDB" id="2151356at2759"/>
<evidence type="ECO:0000313" key="3">
    <source>
        <dbReference type="Proteomes" id="UP000193642"/>
    </source>
</evidence>
<reference evidence="2 3" key="1">
    <citation type="submission" date="2016-07" db="EMBL/GenBank/DDBJ databases">
        <title>Pervasive Adenine N6-methylation of Active Genes in Fungi.</title>
        <authorList>
            <consortium name="DOE Joint Genome Institute"/>
            <person name="Mondo S.J."/>
            <person name="Dannebaum R.O."/>
            <person name="Kuo R.C."/>
            <person name="Labutti K."/>
            <person name="Haridas S."/>
            <person name="Kuo A."/>
            <person name="Salamov A."/>
            <person name="Ahrendt S.R."/>
            <person name="Lipzen A."/>
            <person name="Sullivan W."/>
            <person name="Andreopoulos W.B."/>
            <person name="Clum A."/>
            <person name="Lindquist E."/>
            <person name="Daum C."/>
            <person name="Ramamoorthy G.K."/>
            <person name="Gryganskyi A."/>
            <person name="Culley D."/>
            <person name="Magnuson J.K."/>
            <person name="James T.Y."/>
            <person name="O'Malley M.A."/>
            <person name="Stajich J.E."/>
            <person name="Spatafora J.W."/>
            <person name="Visel A."/>
            <person name="Grigoriev I.V."/>
        </authorList>
    </citation>
    <scope>NUCLEOTIDE SEQUENCE [LARGE SCALE GENOMIC DNA]</scope>
    <source>
        <strain evidence="2 3">JEL800</strain>
    </source>
</reference>
<name>A0A1Y2B5T6_9FUNG</name>
<feature type="compositionally biased region" description="Basic and acidic residues" evidence="1">
    <location>
        <begin position="46"/>
        <end position="64"/>
    </location>
</feature>
<proteinExistence type="predicted"/>
<sequence>MGHEDRKSRSRERSKSDKRGISHKERPHTPESSVSSDSNRHHDRNRSKSRDKKSQTSHHTESEYDRYSTTSSYCGWREDDGDSMCSRISSLAQSYRQQKPPVSPWRFSIRKATVVLVVESSTETEFITKFEMRKEGVSIMVQEAAGCGGGDLRVRVYTCQISDFVRELGRDYFKCMCFTRSFPDEHEFIGSIKEIRSGNVTGSVQIHPNLVDETLVGTIYLVHSNSEDDESDCRSEKRGRAHSHEKTKSKSRHSSHEKKHSRHSSPDESTKRKKSHSRNGSPDDHKHKGKKHTDDHNLDQGMKVQTARKSVQSRKNITDTRKGMMKSIVTRTFPIRSTPVTRNTKASLQNQKEMAERKRLIRTATIMSQENRVRVTQAVKEVVINGRVPNQAQ</sequence>
<keyword evidence="3" id="KW-1185">Reference proteome</keyword>
<feature type="compositionally biased region" description="Basic and acidic residues" evidence="1">
    <location>
        <begin position="232"/>
        <end position="248"/>
    </location>
</feature>
<feature type="compositionally biased region" description="Basic and acidic residues" evidence="1">
    <location>
        <begin position="1"/>
        <end position="29"/>
    </location>
</feature>
<feature type="compositionally biased region" description="Basic and acidic residues" evidence="1">
    <location>
        <begin position="281"/>
        <end position="298"/>
    </location>
</feature>
<gene>
    <name evidence="2" type="ORF">BCR33DRAFT_792722</name>
</gene>
<accession>A0A1Y2B5T6</accession>
<dbReference type="EMBL" id="MCGO01000084">
    <property type="protein sequence ID" value="ORY30094.1"/>
    <property type="molecule type" value="Genomic_DNA"/>
</dbReference>
<evidence type="ECO:0000256" key="1">
    <source>
        <dbReference type="SAM" id="MobiDB-lite"/>
    </source>
</evidence>
<feature type="compositionally biased region" description="Basic residues" evidence="1">
    <location>
        <begin position="249"/>
        <end position="263"/>
    </location>
</feature>